<organism evidence="3 4">
    <name type="scientific">Pycnococcus provasolii</name>
    <dbReference type="NCBI Taxonomy" id="41880"/>
    <lineage>
        <taxon>Eukaryota</taxon>
        <taxon>Viridiplantae</taxon>
        <taxon>Chlorophyta</taxon>
        <taxon>Pseudoscourfieldiophyceae</taxon>
        <taxon>Pseudoscourfieldiales</taxon>
        <taxon>Pycnococcaceae</taxon>
        <taxon>Pycnococcus</taxon>
    </lineage>
</organism>
<dbReference type="PANTHER" id="PTHR43625">
    <property type="entry name" value="AFLATOXIN B1 ALDEHYDE REDUCTASE"/>
    <property type="match status" value="1"/>
</dbReference>
<dbReference type="PANTHER" id="PTHR43625:SF88">
    <property type="entry name" value="OS07G0143000 PROTEIN"/>
    <property type="match status" value="1"/>
</dbReference>
<dbReference type="OrthoDB" id="37537at2759"/>
<keyword evidence="1" id="KW-0560">Oxidoreductase</keyword>
<keyword evidence="4" id="KW-1185">Reference proteome</keyword>
<dbReference type="CDD" id="cd19093">
    <property type="entry name" value="AKR_AtPLR-like"/>
    <property type="match status" value="1"/>
</dbReference>
<gene>
    <name evidence="3" type="ORF">PPROV_001069700</name>
</gene>
<dbReference type="Gene3D" id="3.20.20.100">
    <property type="entry name" value="NADP-dependent oxidoreductase domain"/>
    <property type="match status" value="1"/>
</dbReference>
<name>A0A830I1N7_9CHLO</name>
<proteinExistence type="predicted"/>
<dbReference type="InterPro" id="IPR023210">
    <property type="entry name" value="NADP_OxRdtase_dom"/>
</dbReference>
<dbReference type="Proteomes" id="UP000660262">
    <property type="component" value="Unassembled WGS sequence"/>
</dbReference>
<dbReference type="PROSITE" id="PS00062">
    <property type="entry name" value="ALDOKETO_REDUCTASE_2"/>
    <property type="match status" value="1"/>
</dbReference>
<dbReference type="InterPro" id="IPR050791">
    <property type="entry name" value="Aldo-Keto_reductase"/>
</dbReference>
<evidence type="ECO:0000256" key="1">
    <source>
        <dbReference type="ARBA" id="ARBA00023002"/>
    </source>
</evidence>
<dbReference type="Pfam" id="PF00248">
    <property type="entry name" value="Aldo_ket_red"/>
    <property type="match status" value="1"/>
</dbReference>
<evidence type="ECO:0000313" key="3">
    <source>
        <dbReference type="EMBL" id="GHP11970.1"/>
    </source>
</evidence>
<protein>
    <recommendedName>
        <fullName evidence="2">NADP-dependent oxidoreductase domain-containing protein</fullName>
    </recommendedName>
</protein>
<accession>A0A830I1N7</accession>
<reference evidence="3" key="1">
    <citation type="submission" date="2020-10" db="EMBL/GenBank/DDBJ databases">
        <title>Unveiling of a novel bifunctional photoreceptor, Dualchrome1, isolated from a cosmopolitan green alga.</title>
        <authorList>
            <person name="Suzuki S."/>
            <person name="Kawachi M."/>
        </authorList>
    </citation>
    <scope>NUCLEOTIDE SEQUENCE</scope>
    <source>
        <strain evidence="3">NIES 2893</strain>
    </source>
</reference>
<dbReference type="InterPro" id="IPR018170">
    <property type="entry name" value="Aldo/ket_reductase_CS"/>
</dbReference>
<evidence type="ECO:0000313" key="4">
    <source>
        <dbReference type="Proteomes" id="UP000660262"/>
    </source>
</evidence>
<dbReference type="EMBL" id="BNJQ01000037">
    <property type="protein sequence ID" value="GHP11970.1"/>
    <property type="molecule type" value="Genomic_DNA"/>
</dbReference>
<dbReference type="InterPro" id="IPR020471">
    <property type="entry name" value="AKR"/>
</dbReference>
<sequence>MPMALSSCPRLSHSSPKTRLRSLRRLSASRADSAGSVPVVELANGLELASLGIGAWAYGNNTYWQTAWDAQAEQSAADAVRVALEVSGGKPTFDTAEAYSFPQGAESSESIIARALGVQGSSASVITKFAPAPWKNGRDAVVNACKKSCERLGAREFVDVYLLHWPGLPFQNDAYLDGLADCVEKGLAKSVGVCNYNAAQVRDAHAKLAARGVPLTINQVQFSLMYTRPLDSGLLDTCRELGVVLQAWSPLGQGLLTGKYSRDNQPPGIRGSAFGIILEEIDPLLAALDEIADTHGGKTKGQVALRWLMDQDGVVTIPGAKNASQAEEAYGALGWSLTADEVARLTSEAAGLKERVRSKGGVPALVDRFLEAGGV</sequence>
<evidence type="ECO:0000259" key="2">
    <source>
        <dbReference type="Pfam" id="PF00248"/>
    </source>
</evidence>
<dbReference type="GO" id="GO:0016491">
    <property type="term" value="F:oxidoreductase activity"/>
    <property type="evidence" value="ECO:0007669"/>
    <property type="project" value="UniProtKB-KW"/>
</dbReference>
<dbReference type="GO" id="GO:0005737">
    <property type="term" value="C:cytoplasm"/>
    <property type="evidence" value="ECO:0007669"/>
    <property type="project" value="TreeGrafter"/>
</dbReference>
<dbReference type="AlphaFoldDB" id="A0A830I1N7"/>
<dbReference type="SUPFAM" id="SSF51430">
    <property type="entry name" value="NAD(P)-linked oxidoreductase"/>
    <property type="match status" value="1"/>
</dbReference>
<dbReference type="PRINTS" id="PR00069">
    <property type="entry name" value="ALDKETRDTASE"/>
</dbReference>
<feature type="domain" description="NADP-dependent oxidoreductase" evidence="2">
    <location>
        <begin position="51"/>
        <end position="347"/>
    </location>
</feature>
<comment type="caution">
    <text evidence="3">The sequence shown here is derived from an EMBL/GenBank/DDBJ whole genome shotgun (WGS) entry which is preliminary data.</text>
</comment>
<dbReference type="InterPro" id="IPR036812">
    <property type="entry name" value="NAD(P)_OxRdtase_dom_sf"/>
</dbReference>